<dbReference type="GO" id="GO:0005737">
    <property type="term" value="C:cytoplasm"/>
    <property type="evidence" value="ECO:0007669"/>
    <property type="project" value="UniProtKB-SubCell"/>
</dbReference>
<dbReference type="GO" id="GO:0006633">
    <property type="term" value="P:fatty acid biosynthetic process"/>
    <property type="evidence" value="ECO:0007669"/>
    <property type="project" value="TreeGrafter"/>
</dbReference>
<evidence type="ECO:0000313" key="12">
    <source>
        <dbReference type="EMBL" id="ASR46323.1"/>
    </source>
</evidence>
<dbReference type="Proteomes" id="UP000214666">
    <property type="component" value="Chromosome"/>
</dbReference>
<comment type="subcellular location">
    <subcellularLocation>
        <location evidence="1">Cytoplasm</location>
    </subcellularLocation>
</comment>
<dbReference type="Gene3D" id="1.10.1200.10">
    <property type="entry name" value="ACP-like"/>
    <property type="match status" value="2"/>
</dbReference>
<evidence type="ECO:0000313" key="13">
    <source>
        <dbReference type="Proteomes" id="UP000214666"/>
    </source>
</evidence>
<feature type="domain" description="Carrier" evidence="9">
    <location>
        <begin position="336"/>
        <end position="410"/>
    </location>
</feature>
<dbReference type="Gene3D" id="3.40.47.10">
    <property type="match status" value="1"/>
</dbReference>
<dbReference type="Pfam" id="PF00109">
    <property type="entry name" value="ketoacyl-synt"/>
    <property type="match status" value="1"/>
</dbReference>
<dbReference type="SMART" id="SM01294">
    <property type="entry name" value="PKS_PP_betabranch"/>
    <property type="match status" value="2"/>
</dbReference>
<dbReference type="CDD" id="cd00833">
    <property type="entry name" value="PKS"/>
    <property type="match status" value="1"/>
</dbReference>
<keyword evidence="7" id="KW-0677">Repeat</keyword>
<dbReference type="Pfam" id="PF14765">
    <property type="entry name" value="PS-DH"/>
    <property type="match status" value="1"/>
</dbReference>
<accession>A0A222WKJ2</accession>
<dbReference type="KEGG" id="pkb:B4V02_06345"/>
<feature type="domain" description="Ketosynthase family 3 (KS3)" evidence="10">
    <location>
        <begin position="999"/>
        <end position="1433"/>
    </location>
</feature>
<evidence type="ECO:0000256" key="4">
    <source>
        <dbReference type="ARBA" id="ARBA00022490"/>
    </source>
</evidence>
<evidence type="ECO:0000256" key="8">
    <source>
        <dbReference type="PROSITE-ProRule" id="PRU01363"/>
    </source>
</evidence>
<reference evidence="12 13" key="1">
    <citation type="submission" date="2017-03" db="EMBL/GenBank/DDBJ databases">
        <title>Complete genome sequence of Paenibacillus Kribbensis producing bioflocculants.</title>
        <authorList>
            <person name="Lee H.-G."/>
            <person name="Oh H.-M."/>
        </authorList>
    </citation>
    <scope>NUCLEOTIDE SEQUENCE [LARGE SCALE GENOMIC DNA]</scope>
    <source>
        <strain evidence="12 13">AM49</strain>
    </source>
</reference>
<evidence type="ECO:0000259" key="11">
    <source>
        <dbReference type="PROSITE" id="PS52019"/>
    </source>
</evidence>
<evidence type="ECO:0000256" key="6">
    <source>
        <dbReference type="ARBA" id="ARBA00022679"/>
    </source>
</evidence>
<dbReference type="InterPro" id="IPR049900">
    <property type="entry name" value="PKS_mFAS_DH"/>
</dbReference>
<evidence type="ECO:0000259" key="9">
    <source>
        <dbReference type="PROSITE" id="PS50075"/>
    </source>
</evidence>
<dbReference type="InterPro" id="IPR016039">
    <property type="entry name" value="Thiolase-like"/>
</dbReference>
<dbReference type="InterPro" id="IPR020806">
    <property type="entry name" value="PKS_PP-bd"/>
</dbReference>
<protein>
    <recommendedName>
        <fullName evidence="14">Polyketide synthase</fullName>
    </recommendedName>
</protein>
<dbReference type="GO" id="GO:0005886">
    <property type="term" value="C:plasma membrane"/>
    <property type="evidence" value="ECO:0007669"/>
    <property type="project" value="TreeGrafter"/>
</dbReference>
<dbReference type="PANTHER" id="PTHR43775">
    <property type="entry name" value="FATTY ACID SYNTHASE"/>
    <property type="match status" value="1"/>
</dbReference>
<dbReference type="EMBL" id="CP020028">
    <property type="protein sequence ID" value="ASR46323.1"/>
    <property type="molecule type" value="Genomic_DNA"/>
</dbReference>
<dbReference type="Pfam" id="PF21089">
    <property type="entry name" value="PKS_DH_N"/>
    <property type="match status" value="1"/>
</dbReference>
<dbReference type="SMART" id="SM00823">
    <property type="entry name" value="PKS_PP"/>
    <property type="match status" value="2"/>
</dbReference>
<dbReference type="InterPro" id="IPR049551">
    <property type="entry name" value="PKS_DH_C"/>
</dbReference>
<proteinExistence type="predicted"/>
<dbReference type="InterPro" id="IPR009081">
    <property type="entry name" value="PP-bd_ACP"/>
</dbReference>
<feature type="region of interest" description="N-terminal hotdog fold" evidence="8">
    <location>
        <begin position="1"/>
        <end position="117"/>
    </location>
</feature>
<dbReference type="InterPro" id="IPR013968">
    <property type="entry name" value="PKS_KR"/>
</dbReference>
<dbReference type="InterPro" id="IPR054514">
    <property type="entry name" value="RhiE-like_linker"/>
</dbReference>
<dbReference type="Pfam" id="PF22336">
    <property type="entry name" value="RhiE-like_linker"/>
    <property type="match status" value="1"/>
</dbReference>
<dbReference type="GO" id="GO:0004312">
    <property type="term" value="F:fatty acid synthase activity"/>
    <property type="evidence" value="ECO:0007669"/>
    <property type="project" value="TreeGrafter"/>
</dbReference>
<dbReference type="Pfam" id="PF08659">
    <property type="entry name" value="KR"/>
    <property type="match status" value="1"/>
</dbReference>
<dbReference type="PROSITE" id="PS52004">
    <property type="entry name" value="KS3_2"/>
    <property type="match status" value="1"/>
</dbReference>
<dbReference type="InterPro" id="IPR014030">
    <property type="entry name" value="Ketoacyl_synth_N"/>
</dbReference>
<dbReference type="PROSITE" id="PS52019">
    <property type="entry name" value="PKS_MFAS_DH"/>
    <property type="match status" value="1"/>
</dbReference>
<evidence type="ECO:0000256" key="7">
    <source>
        <dbReference type="ARBA" id="ARBA00022737"/>
    </source>
</evidence>
<dbReference type="Pfam" id="PF02801">
    <property type="entry name" value="Ketoacyl-synt_C"/>
    <property type="match status" value="1"/>
</dbReference>
<feature type="domain" description="PKS/mFAS DH" evidence="11">
    <location>
        <begin position="1"/>
        <end position="290"/>
    </location>
</feature>
<evidence type="ECO:0000256" key="2">
    <source>
        <dbReference type="ARBA" id="ARBA00004792"/>
    </source>
</evidence>
<dbReference type="InterPro" id="IPR020841">
    <property type="entry name" value="PKS_Beta-ketoAc_synthase_dom"/>
</dbReference>
<evidence type="ECO:0000256" key="3">
    <source>
        <dbReference type="ARBA" id="ARBA00022450"/>
    </source>
</evidence>
<dbReference type="InterPro" id="IPR036291">
    <property type="entry name" value="NAD(P)-bd_dom_sf"/>
</dbReference>
<dbReference type="Pfam" id="PF00550">
    <property type="entry name" value="PP-binding"/>
    <property type="match status" value="2"/>
</dbReference>
<dbReference type="SUPFAM" id="SSF53901">
    <property type="entry name" value="Thiolase-like"/>
    <property type="match status" value="1"/>
</dbReference>
<evidence type="ECO:0008006" key="14">
    <source>
        <dbReference type="Google" id="ProtNLM"/>
    </source>
</evidence>
<evidence type="ECO:0000256" key="5">
    <source>
        <dbReference type="ARBA" id="ARBA00022553"/>
    </source>
</evidence>
<dbReference type="OrthoDB" id="502951at2"/>
<dbReference type="PROSITE" id="PS50075">
    <property type="entry name" value="CARRIER"/>
    <property type="match status" value="2"/>
</dbReference>
<feature type="domain" description="Carrier" evidence="9">
    <location>
        <begin position="434"/>
        <end position="511"/>
    </location>
</feature>
<dbReference type="CDD" id="cd08953">
    <property type="entry name" value="KR_2_SDR_x"/>
    <property type="match status" value="1"/>
</dbReference>
<dbReference type="GO" id="GO:0031177">
    <property type="term" value="F:phosphopantetheine binding"/>
    <property type="evidence" value="ECO:0007669"/>
    <property type="project" value="InterPro"/>
</dbReference>
<keyword evidence="4" id="KW-0963">Cytoplasm</keyword>
<feature type="active site" description="Proton acceptor; for dehydratase activity" evidence="8">
    <location>
        <position position="24"/>
    </location>
</feature>
<feature type="region of interest" description="C-terminal hotdog fold" evidence="8">
    <location>
        <begin position="135"/>
        <end position="290"/>
    </location>
</feature>
<dbReference type="Gene3D" id="3.40.50.720">
    <property type="entry name" value="NAD(P)-binding Rossmann-like Domain"/>
    <property type="match status" value="1"/>
</dbReference>
<dbReference type="SUPFAM" id="SSF47336">
    <property type="entry name" value="ACP-like"/>
    <property type="match status" value="2"/>
</dbReference>
<dbReference type="SMART" id="SM00825">
    <property type="entry name" value="PKS_KS"/>
    <property type="match status" value="1"/>
</dbReference>
<dbReference type="SMART" id="SM00822">
    <property type="entry name" value="PKS_KR"/>
    <property type="match status" value="1"/>
</dbReference>
<dbReference type="Gene3D" id="3.10.129.110">
    <property type="entry name" value="Polyketide synthase dehydratase"/>
    <property type="match status" value="1"/>
</dbReference>
<dbReference type="InterPro" id="IPR042104">
    <property type="entry name" value="PKS_dehydratase_sf"/>
</dbReference>
<sequence length="1651" mass="185333">MSKGTTPKTYAQRLTHNNLIVRDHQVHEIRTLPGVALLDMIYRLADCYLGTQAIELRHVLFMQPIITSEYFDQQILVTFIPKERYWEVKVTSIKVKNEEAVDTSEVINMNCLLYTTEHISINPWPDIAAFADDATEQWDMEEMYELARRCKIRHFTFMKTLGNVYQRGNQEVMKLQLSELAKNDADYFYAHAALLDGASMAGMSFSKNGTQHWVNQDGSPYMPISIERFCIYQRLPSTIYTYTEEREVVDDLLINPDLISRDITVYSEAGEVAVEFHNFSVKRIRDAQLIQKLMEPVVSPPEEKDKAQSVQQKKLVSKDRYVGIEESEFSFLTTKIAIENFLRQEIAKVLKVDADTIEVCAGFYELGLDSIELLRLVKVLEERVDTIMYPTLLFEFSTIDSLTGYLLENHAQAFNENVGSEDNSDTPTVQNERTLKTAIERYLQEEISRVLQVPASEIGTQQGFYELGLDSIELLKLVKVLEEKVSGALYPTLLFEYPNIAALAEFLFEHSGTAFIEEKEEHTDQGQQVAVDPQSSLPQALLFEHFWSRESIPATQVQYPEYLHITLMYNGSKKLLSWFERQSNDAWKILDFNSVSTQSIHQFEDCFEQVFYLIQTHIKKSGSSEILIQLVADVDKDHKAVYALEGLLKTASLENHKVHGQIIMIRHMATRQAAEIRDILIQEAHHLEEGARTVLYPTDSTERFVNKLYEKKFQEMASPFKEQGVYVITGGLGGLGFHVANHLARCKVKIALIGRSGLTEPQNRQMRLLVQMGAEVRYYQADVGDLGAMEKIMANIRDHWGFVTGVVHAAGVVKDQFIINKQMHEAHEVFRPKVSGIWNLDQATKHDALECFVIFSSASAVTGNLGQADYSSANAWMDAFAWERQSRVEQGERFGQTITVNWPLWSEGGMRISEDMQDLLYKAGGSQALPTADGLRILDAVLASGSTHTVVLYGDVQAIKEQMKSIITVDPGISVGLTEMNTGREDEAESVVKKKWGQDDDIAIVGLSGKYPMADNIEQLYLNLKEGRDCISDIPTERWRDNKLSYDVTEIYNYGGFLGRIDEFDPLFFNISAAQAEMMDPQARMFLQTAWEACEDAGFSLDKSHHQYPSTSDQSVGVFAGVFWNNYELFSAEMTQRGTPLAFGIAASSIANMVSYCLNFHGPSIAVDSMCSSSLTAIHLACESIRQGECDYAVAGGVNLVTHPHKYLFLKQAQFLSTDGRCRSFGKGGDGYVPGEGVGAVLLTSLSKAEKEGYPIYGIIKGSAVNHVGKTSGATVPDPVAQSEVISSAIKKSGVDPRTIGYVEAHGTGTSLGDPIEMRGLELAFSESGFNKQQCAIGSIKSNIGHLEAASGIAGLTKILLQFKYKELFPSLHAKEINPYIDFKNSFFQIQQQHEAWVAPEIEMNGEYSSFPRRAGISSFGASGSNAHLILEEYVPSETKGTSTLSGTETSVIVPLSAKKEENLKQIVCNLLQFLKIHSLSERGASYERLRELAYTLQVGRESMPVRVSFVVSSVDELQYKMAQFIHGEETAPERAWTHDSDKLDFILETYIGSGDMEGIAGLWVGGLHVDWNKLYGEDKPHRLHLPSYPFTKERYWVPHETVHPAIEGPLFNVATTAAIPLHPLLRTRSMIVKHEDRLENCWNFAEQTEI</sequence>
<feature type="active site" description="Proton donor; for dehydratase activity" evidence="8">
    <location>
        <position position="196"/>
    </location>
</feature>
<dbReference type="InterPro" id="IPR050091">
    <property type="entry name" value="PKS_NRPS_Biosynth_Enz"/>
</dbReference>
<organism evidence="12 13">
    <name type="scientific">Paenibacillus kribbensis</name>
    <dbReference type="NCBI Taxonomy" id="172713"/>
    <lineage>
        <taxon>Bacteria</taxon>
        <taxon>Bacillati</taxon>
        <taxon>Bacillota</taxon>
        <taxon>Bacilli</taxon>
        <taxon>Bacillales</taxon>
        <taxon>Paenibacillaceae</taxon>
        <taxon>Paenibacillus</taxon>
    </lineage>
</organism>
<dbReference type="SUPFAM" id="SSF51735">
    <property type="entry name" value="NAD(P)-binding Rossmann-fold domains"/>
    <property type="match status" value="1"/>
</dbReference>
<dbReference type="GO" id="GO:0071770">
    <property type="term" value="P:DIM/DIP cell wall layer assembly"/>
    <property type="evidence" value="ECO:0007669"/>
    <property type="project" value="TreeGrafter"/>
</dbReference>
<keyword evidence="13" id="KW-1185">Reference proteome</keyword>
<keyword evidence="3" id="KW-0596">Phosphopantetheine</keyword>
<dbReference type="InterPro" id="IPR057326">
    <property type="entry name" value="KR_dom"/>
</dbReference>
<dbReference type="InterPro" id="IPR036736">
    <property type="entry name" value="ACP-like_sf"/>
</dbReference>
<dbReference type="InterPro" id="IPR014031">
    <property type="entry name" value="Ketoacyl_synth_C"/>
</dbReference>
<dbReference type="Gene3D" id="1.10.1240.100">
    <property type="match status" value="1"/>
</dbReference>
<gene>
    <name evidence="12" type="ORF">B4V02_06345</name>
</gene>
<keyword evidence="5" id="KW-0597">Phosphoprotein</keyword>
<comment type="pathway">
    <text evidence="2">Antibiotic biosynthesis.</text>
</comment>
<dbReference type="PANTHER" id="PTHR43775:SF37">
    <property type="entry name" value="SI:DKEY-61P9.11"/>
    <property type="match status" value="1"/>
</dbReference>
<evidence type="ECO:0000259" key="10">
    <source>
        <dbReference type="PROSITE" id="PS52004"/>
    </source>
</evidence>
<name>A0A222WKJ2_9BACL</name>
<dbReference type="RefSeq" id="WP_094154143.1">
    <property type="nucleotide sequence ID" value="NZ_CP020028.1"/>
</dbReference>
<dbReference type="InterPro" id="IPR049552">
    <property type="entry name" value="PKS_DH_N"/>
</dbReference>
<evidence type="ECO:0000256" key="1">
    <source>
        <dbReference type="ARBA" id="ARBA00004496"/>
    </source>
</evidence>
<keyword evidence="6" id="KW-0808">Transferase</keyword>